<evidence type="ECO:0000313" key="1">
    <source>
        <dbReference type="EMBL" id="OIJ43880.1"/>
    </source>
</evidence>
<organism evidence="1 2">
    <name type="scientific">Massilia timonae</name>
    <dbReference type="NCBI Taxonomy" id="47229"/>
    <lineage>
        <taxon>Bacteria</taxon>
        <taxon>Pseudomonadati</taxon>
        <taxon>Pseudomonadota</taxon>
        <taxon>Betaproteobacteria</taxon>
        <taxon>Burkholderiales</taxon>
        <taxon>Oxalobacteraceae</taxon>
        <taxon>Telluria group</taxon>
        <taxon>Massilia</taxon>
    </lineage>
</organism>
<proteinExistence type="predicted"/>
<dbReference type="GO" id="GO:0003677">
    <property type="term" value="F:DNA binding"/>
    <property type="evidence" value="ECO:0007669"/>
    <property type="project" value="InterPro"/>
</dbReference>
<dbReference type="Proteomes" id="UP000180246">
    <property type="component" value="Unassembled WGS sequence"/>
</dbReference>
<name>A0A1S2NGH5_9BURK</name>
<dbReference type="SUPFAM" id="SSF46689">
    <property type="entry name" value="Homeodomain-like"/>
    <property type="match status" value="1"/>
</dbReference>
<dbReference type="InterPro" id="IPR002514">
    <property type="entry name" value="Transposase_8"/>
</dbReference>
<dbReference type="GO" id="GO:0004803">
    <property type="term" value="F:transposase activity"/>
    <property type="evidence" value="ECO:0007669"/>
    <property type="project" value="InterPro"/>
</dbReference>
<dbReference type="EMBL" id="JRYB01000001">
    <property type="protein sequence ID" value="OIJ43880.1"/>
    <property type="molecule type" value="Genomic_DNA"/>
</dbReference>
<accession>A0A1S2NGH5</accession>
<comment type="caution">
    <text evidence="1">The sequence shown here is derived from an EMBL/GenBank/DDBJ whole genome shotgun (WGS) entry which is preliminary data.</text>
</comment>
<dbReference type="Pfam" id="PF01527">
    <property type="entry name" value="HTH_Tnp_1"/>
    <property type="match status" value="1"/>
</dbReference>
<dbReference type="GO" id="GO:0006313">
    <property type="term" value="P:DNA transposition"/>
    <property type="evidence" value="ECO:0007669"/>
    <property type="project" value="InterPro"/>
</dbReference>
<evidence type="ECO:0000313" key="2">
    <source>
        <dbReference type="Proteomes" id="UP000180246"/>
    </source>
</evidence>
<reference evidence="1 2" key="1">
    <citation type="submission" date="2014-10" db="EMBL/GenBank/DDBJ databases">
        <authorList>
            <person name="Seo M.-J."/>
            <person name="Seok Y.J."/>
            <person name="Cha I.-T."/>
        </authorList>
    </citation>
    <scope>NUCLEOTIDE SEQUENCE [LARGE SCALE GENOMIC DNA]</scope>
    <source>
        <strain evidence="1 2">NEU</strain>
    </source>
</reference>
<gene>
    <name evidence="1" type="ORF">LO55_4161</name>
</gene>
<sequence>MTVKRFTVEQIVSIVKQAELRIPAAEIVRQVGVSEQTFRRWESNMLACIWTKLRNRGNSKRKMLDSKCRSRR</sequence>
<dbReference type="AlphaFoldDB" id="A0A1S2NGH5"/>
<protein>
    <submittedName>
        <fullName evidence="1">Transposase family protein</fullName>
    </submittedName>
</protein>
<dbReference type="InterPro" id="IPR009057">
    <property type="entry name" value="Homeodomain-like_sf"/>
</dbReference>